<accession>A0A6C0DKT1</accession>
<keyword evidence="2" id="KW-0677">Repeat</keyword>
<dbReference type="EMBL" id="MN739628">
    <property type="protein sequence ID" value="QHT16952.1"/>
    <property type="molecule type" value="Genomic_DNA"/>
</dbReference>
<dbReference type="SUPFAM" id="SSF90229">
    <property type="entry name" value="CCCH zinc finger"/>
    <property type="match status" value="1"/>
</dbReference>
<evidence type="ECO:0000256" key="2">
    <source>
        <dbReference type="ARBA" id="ARBA00022737"/>
    </source>
</evidence>
<organism evidence="6">
    <name type="scientific">viral metagenome</name>
    <dbReference type="NCBI Taxonomy" id="1070528"/>
    <lineage>
        <taxon>unclassified sequences</taxon>
        <taxon>metagenomes</taxon>
        <taxon>organismal metagenomes</taxon>
    </lineage>
</organism>
<dbReference type="InterPro" id="IPR000571">
    <property type="entry name" value="Znf_CCCH"/>
</dbReference>
<dbReference type="InterPro" id="IPR045877">
    <property type="entry name" value="ZFP36-like"/>
</dbReference>
<keyword evidence="3" id="KW-0863">Zinc-finger</keyword>
<evidence type="ECO:0000259" key="5">
    <source>
        <dbReference type="PROSITE" id="PS50103"/>
    </source>
</evidence>
<keyword evidence="4" id="KW-0862">Zinc</keyword>
<dbReference type="PANTHER" id="PTHR12547">
    <property type="entry name" value="CCCH ZINC FINGER/TIS11-RELATED"/>
    <property type="match status" value="1"/>
</dbReference>
<feature type="domain" description="C3H1-type" evidence="5">
    <location>
        <begin position="48"/>
        <end position="76"/>
    </location>
</feature>
<sequence>MSRYYRKKQVEQPLKTVTESVSNLKIRDDRTEIFETKIADKNVIQRNKLKTQMCKRLTETGYCQFGNSCHFAHDKSELRKAICFFGDKCKDKKNCGYDHTTEEIPELPKNQPPPKMWEIDVSPVSKDEEMMIELEPEDTFKTHDKNNELEKLRKMMEEAEKDQDFKFELMNTMKSYLRETFTEENTVYIRSPGKKSVKFIAIECEDDEFESIIDRIYGE</sequence>
<dbReference type="PROSITE" id="PS50103">
    <property type="entry name" value="ZF_C3H1"/>
    <property type="match status" value="1"/>
</dbReference>
<evidence type="ECO:0000256" key="4">
    <source>
        <dbReference type="ARBA" id="ARBA00022833"/>
    </source>
</evidence>
<reference evidence="6" key="1">
    <citation type="journal article" date="2020" name="Nature">
        <title>Giant virus diversity and host interactions through global metagenomics.</title>
        <authorList>
            <person name="Schulz F."/>
            <person name="Roux S."/>
            <person name="Paez-Espino D."/>
            <person name="Jungbluth S."/>
            <person name="Walsh D.A."/>
            <person name="Denef V.J."/>
            <person name="McMahon K.D."/>
            <person name="Konstantinidis K.T."/>
            <person name="Eloe-Fadrosh E.A."/>
            <person name="Kyrpides N.C."/>
            <person name="Woyke T."/>
        </authorList>
    </citation>
    <scope>NUCLEOTIDE SEQUENCE</scope>
    <source>
        <strain evidence="6">GVMAG-M-3300023174-207</strain>
    </source>
</reference>
<name>A0A6C0DKT1_9ZZZZ</name>
<dbReference type="InterPro" id="IPR036855">
    <property type="entry name" value="Znf_CCCH_sf"/>
</dbReference>
<protein>
    <recommendedName>
        <fullName evidence="5">C3H1-type domain-containing protein</fullName>
    </recommendedName>
</protein>
<dbReference type="GO" id="GO:0008270">
    <property type="term" value="F:zinc ion binding"/>
    <property type="evidence" value="ECO:0007669"/>
    <property type="project" value="UniProtKB-KW"/>
</dbReference>
<dbReference type="AlphaFoldDB" id="A0A6C0DKT1"/>
<dbReference type="Gene3D" id="4.10.1000.10">
    <property type="entry name" value="Zinc finger, CCCH-type"/>
    <property type="match status" value="1"/>
</dbReference>
<dbReference type="SMART" id="SM00356">
    <property type="entry name" value="ZnF_C3H1"/>
    <property type="match status" value="2"/>
</dbReference>
<evidence type="ECO:0000256" key="1">
    <source>
        <dbReference type="ARBA" id="ARBA00022723"/>
    </source>
</evidence>
<evidence type="ECO:0000256" key="3">
    <source>
        <dbReference type="ARBA" id="ARBA00022771"/>
    </source>
</evidence>
<dbReference type="Pfam" id="PF00642">
    <property type="entry name" value="zf-CCCH"/>
    <property type="match status" value="1"/>
</dbReference>
<keyword evidence="1" id="KW-0479">Metal-binding</keyword>
<proteinExistence type="predicted"/>
<evidence type="ECO:0000313" key="6">
    <source>
        <dbReference type="EMBL" id="QHT16952.1"/>
    </source>
</evidence>
<dbReference type="GO" id="GO:0003729">
    <property type="term" value="F:mRNA binding"/>
    <property type="evidence" value="ECO:0007669"/>
    <property type="project" value="InterPro"/>
</dbReference>